<accession>A0ABY7F8V2</accession>
<protein>
    <submittedName>
        <fullName evidence="1">Uncharacterized protein</fullName>
    </submittedName>
</protein>
<dbReference type="EMBL" id="CP111022">
    <property type="protein sequence ID" value="WAR18555.1"/>
    <property type="molecule type" value="Genomic_DNA"/>
</dbReference>
<organism evidence="1 2">
    <name type="scientific">Mya arenaria</name>
    <name type="common">Soft-shell clam</name>
    <dbReference type="NCBI Taxonomy" id="6604"/>
    <lineage>
        <taxon>Eukaryota</taxon>
        <taxon>Metazoa</taxon>
        <taxon>Spiralia</taxon>
        <taxon>Lophotrochozoa</taxon>
        <taxon>Mollusca</taxon>
        <taxon>Bivalvia</taxon>
        <taxon>Autobranchia</taxon>
        <taxon>Heteroconchia</taxon>
        <taxon>Euheterodonta</taxon>
        <taxon>Imparidentia</taxon>
        <taxon>Neoheterodontei</taxon>
        <taxon>Myida</taxon>
        <taxon>Myoidea</taxon>
        <taxon>Myidae</taxon>
        <taxon>Mya</taxon>
    </lineage>
</organism>
<gene>
    <name evidence="1" type="ORF">MAR_000393</name>
</gene>
<proteinExistence type="predicted"/>
<evidence type="ECO:0000313" key="1">
    <source>
        <dbReference type="EMBL" id="WAR18555.1"/>
    </source>
</evidence>
<evidence type="ECO:0000313" key="2">
    <source>
        <dbReference type="Proteomes" id="UP001164746"/>
    </source>
</evidence>
<reference evidence="1" key="1">
    <citation type="submission" date="2022-11" db="EMBL/GenBank/DDBJ databases">
        <title>Centuries of genome instability and evolution in soft-shell clam transmissible cancer (bioRxiv).</title>
        <authorList>
            <person name="Hart S.F.M."/>
            <person name="Yonemitsu M.A."/>
            <person name="Giersch R.M."/>
            <person name="Beal B.F."/>
            <person name="Arriagada G."/>
            <person name="Davis B.W."/>
            <person name="Ostrander E.A."/>
            <person name="Goff S.P."/>
            <person name="Metzger M.J."/>
        </authorList>
    </citation>
    <scope>NUCLEOTIDE SEQUENCE</scope>
    <source>
        <strain evidence="1">MELC-2E11</strain>
        <tissue evidence="1">Siphon/mantle</tissue>
    </source>
</reference>
<sequence length="102" mass="11248">MNASLVINGPRFHSSRGVLNKTVCLANEKCTFVIPYFGNQNQRPVKRYCNTSLTEQPGTHVITNVAETPDLKLLYSTFVGSSGTELCCYQTTVDGSEHGYAR</sequence>
<name>A0ABY7F8V2_MYAAR</name>
<dbReference type="Proteomes" id="UP001164746">
    <property type="component" value="Chromosome 11"/>
</dbReference>
<keyword evidence="2" id="KW-1185">Reference proteome</keyword>